<dbReference type="EMBL" id="PKMF04000469">
    <property type="protein sequence ID" value="KAK7830116.1"/>
    <property type="molecule type" value="Genomic_DNA"/>
</dbReference>
<evidence type="ECO:0000313" key="2">
    <source>
        <dbReference type="EMBL" id="KAK7830116.1"/>
    </source>
</evidence>
<accession>A0AAW0JV14</accession>
<dbReference type="Proteomes" id="UP000237347">
    <property type="component" value="Unassembled WGS sequence"/>
</dbReference>
<sequence length="145" mass="15997">MSICDDYTTNTNLAIDDDEDEDVEKLLEPFTKDHLVALIKKGVSKHLDLIEIVHELADVDPIHRKIFIHSLGWDTTVETLTLARLRIARRSPTTSLVSPKATPLFSSSTGVALGRLSSSPRSRSAIAPPHGRDLWPHPSVADILT</sequence>
<feature type="compositionally biased region" description="Low complexity" evidence="1">
    <location>
        <begin position="115"/>
        <end position="129"/>
    </location>
</feature>
<proteinExistence type="predicted"/>
<gene>
    <name evidence="2" type="primary">UBA2A_3</name>
    <name evidence="2" type="ORF">CFP56_028570</name>
</gene>
<comment type="caution">
    <text evidence="2">The sequence shown here is derived from an EMBL/GenBank/DDBJ whole genome shotgun (WGS) entry which is preliminary data.</text>
</comment>
<name>A0AAW0JV14_QUESU</name>
<protein>
    <submittedName>
        <fullName evidence="2">Ubp1-associated protein 2a</fullName>
    </submittedName>
</protein>
<dbReference type="AlphaFoldDB" id="A0AAW0JV14"/>
<organism evidence="2 3">
    <name type="scientific">Quercus suber</name>
    <name type="common">Cork oak</name>
    <dbReference type="NCBI Taxonomy" id="58331"/>
    <lineage>
        <taxon>Eukaryota</taxon>
        <taxon>Viridiplantae</taxon>
        <taxon>Streptophyta</taxon>
        <taxon>Embryophyta</taxon>
        <taxon>Tracheophyta</taxon>
        <taxon>Spermatophyta</taxon>
        <taxon>Magnoliopsida</taxon>
        <taxon>eudicotyledons</taxon>
        <taxon>Gunneridae</taxon>
        <taxon>Pentapetalae</taxon>
        <taxon>rosids</taxon>
        <taxon>fabids</taxon>
        <taxon>Fagales</taxon>
        <taxon>Fagaceae</taxon>
        <taxon>Quercus</taxon>
    </lineage>
</organism>
<evidence type="ECO:0000313" key="3">
    <source>
        <dbReference type="Proteomes" id="UP000237347"/>
    </source>
</evidence>
<evidence type="ECO:0000256" key="1">
    <source>
        <dbReference type="SAM" id="MobiDB-lite"/>
    </source>
</evidence>
<reference evidence="2 3" key="1">
    <citation type="journal article" date="2018" name="Sci. Data">
        <title>The draft genome sequence of cork oak.</title>
        <authorList>
            <person name="Ramos A.M."/>
            <person name="Usie A."/>
            <person name="Barbosa P."/>
            <person name="Barros P.M."/>
            <person name="Capote T."/>
            <person name="Chaves I."/>
            <person name="Simoes F."/>
            <person name="Abreu I."/>
            <person name="Carrasquinho I."/>
            <person name="Faro C."/>
            <person name="Guimaraes J.B."/>
            <person name="Mendonca D."/>
            <person name="Nobrega F."/>
            <person name="Rodrigues L."/>
            <person name="Saibo N.J.M."/>
            <person name="Varela M.C."/>
            <person name="Egas C."/>
            <person name="Matos J."/>
            <person name="Miguel C.M."/>
            <person name="Oliveira M.M."/>
            <person name="Ricardo C.P."/>
            <person name="Goncalves S."/>
        </authorList>
    </citation>
    <scope>NUCLEOTIDE SEQUENCE [LARGE SCALE GENOMIC DNA]</scope>
    <source>
        <strain evidence="3">cv. HL8</strain>
    </source>
</reference>
<keyword evidence="3" id="KW-1185">Reference proteome</keyword>
<feature type="region of interest" description="Disordered" evidence="1">
    <location>
        <begin position="115"/>
        <end position="145"/>
    </location>
</feature>